<reference evidence="2 3" key="1">
    <citation type="submission" date="2022-05" db="EMBL/GenBank/DDBJ databases">
        <authorList>
            <consortium name="Genoscope - CEA"/>
            <person name="William W."/>
        </authorList>
    </citation>
    <scope>NUCLEOTIDE SEQUENCE [LARGE SCALE GENOMIC DNA]</scope>
</reference>
<feature type="domain" description="QRICH1-like" evidence="1">
    <location>
        <begin position="16"/>
        <end position="133"/>
    </location>
</feature>
<dbReference type="InterPro" id="IPR052787">
    <property type="entry name" value="MAVS"/>
</dbReference>
<dbReference type="InterPro" id="IPR057926">
    <property type="entry name" value="QRICH1_dom"/>
</dbReference>
<sequence length="215" mass="24549">IIIIIINSVPKSTVYKNKWAIQIFREWQGQRANKICTIEPGGVFKGEDIGLDVQELTESIENMNAKSLNYWLCKFVQEVANKSGGRYPSRTLYNIVCSLKRFLVEKNGEGALNPLAVSDKRFGTFRRVLDAEMKVQLDAALLFQQRRMRKKPSQTKKKICLMGTGSSNLLLNTVYFYNGKLFGLCGGEHRNITVRNIRVSDDCLRFEENSSKSFH</sequence>
<dbReference type="Pfam" id="PF25561">
    <property type="entry name" value="QRICH1"/>
    <property type="match status" value="1"/>
</dbReference>
<gene>
    <name evidence="2" type="ORF">PMEA_00006094</name>
</gene>
<dbReference type="Proteomes" id="UP001159428">
    <property type="component" value="Unassembled WGS sequence"/>
</dbReference>
<name>A0AAU9WIL0_9CNID</name>
<keyword evidence="3" id="KW-1185">Reference proteome</keyword>
<protein>
    <recommendedName>
        <fullName evidence="1">QRICH1-like domain-containing protein</fullName>
    </recommendedName>
</protein>
<evidence type="ECO:0000313" key="3">
    <source>
        <dbReference type="Proteomes" id="UP001159428"/>
    </source>
</evidence>
<dbReference type="PANTHER" id="PTHR21446">
    <property type="entry name" value="DUF3504 DOMAIN-CONTAINING PROTEIN"/>
    <property type="match status" value="1"/>
</dbReference>
<evidence type="ECO:0000313" key="2">
    <source>
        <dbReference type="EMBL" id="CAH3114158.1"/>
    </source>
</evidence>
<dbReference type="PANTHER" id="PTHR21446:SF13">
    <property type="entry name" value="DUF3504 DOMAIN-CONTAINING PROTEIN"/>
    <property type="match status" value="1"/>
</dbReference>
<dbReference type="AlphaFoldDB" id="A0AAU9WIL0"/>
<feature type="non-terminal residue" evidence="2">
    <location>
        <position position="215"/>
    </location>
</feature>
<accession>A0AAU9WIL0</accession>
<comment type="caution">
    <text evidence="2">The sequence shown here is derived from an EMBL/GenBank/DDBJ whole genome shotgun (WGS) entry which is preliminary data.</text>
</comment>
<feature type="non-terminal residue" evidence="2">
    <location>
        <position position="1"/>
    </location>
</feature>
<dbReference type="EMBL" id="CALNXJ010000014">
    <property type="protein sequence ID" value="CAH3114158.1"/>
    <property type="molecule type" value="Genomic_DNA"/>
</dbReference>
<proteinExistence type="predicted"/>
<organism evidence="2 3">
    <name type="scientific">Pocillopora meandrina</name>
    <dbReference type="NCBI Taxonomy" id="46732"/>
    <lineage>
        <taxon>Eukaryota</taxon>
        <taxon>Metazoa</taxon>
        <taxon>Cnidaria</taxon>
        <taxon>Anthozoa</taxon>
        <taxon>Hexacorallia</taxon>
        <taxon>Scleractinia</taxon>
        <taxon>Astrocoeniina</taxon>
        <taxon>Pocilloporidae</taxon>
        <taxon>Pocillopora</taxon>
    </lineage>
</organism>
<evidence type="ECO:0000259" key="1">
    <source>
        <dbReference type="Pfam" id="PF25561"/>
    </source>
</evidence>